<dbReference type="STRING" id="1160509.A0A3N4HVS2"/>
<gene>
    <name evidence="1" type="ORF">BJ508DRAFT_162383</name>
</gene>
<evidence type="ECO:0000313" key="1">
    <source>
        <dbReference type="EMBL" id="RPA77963.1"/>
    </source>
</evidence>
<organism evidence="1 2">
    <name type="scientific">Ascobolus immersus RN42</name>
    <dbReference type="NCBI Taxonomy" id="1160509"/>
    <lineage>
        <taxon>Eukaryota</taxon>
        <taxon>Fungi</taxon>
        <taxon>Dikarya</taxon>
        <taxon>Ascomycota</taxon>
        <taxon>Pezizomycotina</taxon>
        <taxon>Pezizomycetes</taxon>
        <taxon>Pezizales</taxon>
        <taxon>Ascobolaceae</taxon>
        <taxon>Ascobolus</taxon>
    </lineage>
</organism>
<proteinExistence type="predicted"/>
<protein>
    <submittedName>
        <fullName evidence="1">Uncharacterized protein</fullName>
    </submittedName>
</protein>
<keyword evidence="2" id="KW-1185">Reference proteome</keyword>
<dbReference type="AlphaFoldDB" id="A0A3N4HVS2"/>
<reference evidence="1 2" key="1">
    <citation type="journal article" date="2018" name="Nat. Ecol. Evol.">
        <title>Pezizomycetes genomes reveal the molecular basis of ectomycorrhizal truffle lifestyle.</title>
        <authorList>
            <person name="Murat C."/>
            <person name="Payen T."/>
            <person name="Noel B."/>
            <person name="Kuo A."/>
            <person name="Morin E."/>
            <person name="Chen J."/>
            <person name="Kohler A."/>
            <person name="Krizsan K."/>
            <person name="Balestrini R."/>
            <person name="Da Silva C."/>
            <person name="Montanini B."/>
            <person name="Hainaut M."/>
            <person name="Levati E."/>
            <person name="Barry K.W."/>
            <person name="Belfiori B."/>
            <person name="Cichocki N."/>
            <person name="Clum A."/>
            <person name="Dockter R.B."/>
            <person name="Fauchery L."/>
            <person name="Guy J."/>
            <person name="Iotti M."/>
            <person name="Le Tacon F."/>
            <person name="Lindquist E.A."/>
            <person name="Lipzen A."/>
            <person name="Malagnac F."/>
            <person name="Mello A."/>
            <person name="Molinier V."/>
            <person name="Miyauchi S."/>
            <person name="Poulain J."/>
            <person name="Riccioni C."/>
            <person name="Rubini A."/>
            <person name="Sitrit Y."/>
            <person name="Splivallo R."/>
            <person name="Traeger S."/>
            <person name="Wang M."/>
            <person name="Zifcakova L."/>
            <person name="Wipf D."/>
            <person name="Zambonelli A."/>
            <person name="Paolocci F."/>
            <person name="Nowrousian M."/>
            <person name="Ottonello S."/>
            <person name="Baldrian P."/>
            <person name="Spatafora J.W."/>
            <person name="Henrissat B."/>
            <person name="Nagy L.G."/>
            <person name="Aury J.M."/>
            <person name="Wincker P."/>
            <person name="Grigoriev I.V."/>
            <person name="Bonfante P."/>
            <person name="Martin F.M."/>
        </authorList>
    </citation>
    <scope>NUCLEOTIDE SEQUENCE [LARGE SCALE GENOMIC DNA]</scope>
    <source>
        <strain evidence="1 2">RN42</strain>
    </source>
</reference>
<sequence>MKRLEDLPGEVLRCVFSQLVKGTATPDGIFNYFEWEARARARNNPNHQLGLLSSSYDSGLGLDTFDFVRRTQERIFNDFKPVPGLDTVRHLEADLDEEIADDLAFTLSAATPSTLGSKRYVHPLLAMRATSRYMRAAVESYCNTCVLTIHRTAIAENKIEFRPDTPGVPRSTQLIEFIWTRCGFCHRSCNREGLFAWFLRVCEYCEEHHFPTIPEEEVVERYSLDRRVLRDYLTRRRIRAYQDSRKKLHYLEESIIPLAVMVDGKDRVLAQQQERDSQKNLVHQTWLNAASLGLRLNGMDPTVFSGIEHTEAPLEDYNRRLHTPTFKGSTVDEFVRFQILIHLIKTKTKFTTEVLPFLNKLDYLINGGHINEAVRAPRVRTYNTYSFINKIAPDLKFESTYLMLDLMDVALFNLFVVEFHIRHMTSAKRIIKAYLRCAERWTMGFWKGDFQMRGGFTDGPWSLQRYPLRFQTAQSVYESLPTPPPQSAPELEISEMGIITDNQNTMTQEGSTTTQSMSEKRAEMQRYLSGSLDRLLDVQRFRPKLERTLDYGVFPRA</sequence>
<accession>A0A3N4HVS2</accession>
<name>A0A3N4HVS2_ASCIM</name>
<dbReference type="EMBL" id="ML119718">
    <property type="protein sequence ID" value="RPA77963.1"/>
    <property type="molecule type" value="Genomic_DNA"/>
</dbReference>
<dbReference type="Proteomes" id="UP000275078">
    <property type="component" value="Unassembled WGS sequence"/>
</dbReference>
<evidence type="ECO:0000313" key="2">
    <source>
        <dbReference type="Proteomes" id="UP000275078"/>
    </source>
</evidence>